<dbReference type="CDD" id="cd00616">
    <property type="entry name" value="AHBA_syn"/>
    <property type="match status" value="1"/>
</dbReference>
<dbReference type="Pfam" id="PF01041">
    <property type="entry name" value="DegT_DnrJ_EryC1"/>
    <property type="match status" value="1"/>
</dbReference>
<dbReference type="Gene3D" id="3.40.640.10">
    <property type="entry name" value="Type I PLP-dependent aspartate aminotransferase-like (Major domain)"/>
    <property type="match status" value="1"/>
</dbReference>
<dbReference type="InterPro" id="IPR015424">
    <property type="entry name" value="PyrdxlP-dep_Trfase"/>
</dbReference>
<feature type="active site" description="Proton acceptor" evidence="2">
    <location>
        <position position="190"/>
    </location>
</feature>
<dbReference type="GO" id="GO:0030170">
    <property type="term" value="F:pyridoxal phosphate binding"/>
    <property type="evidence" value="ECO:0007669"/>
    <property type="project" value="TreeGrafter"/>
</dbReference>
<dbReference type="InterPro" id="IPR000653">
    <property type="entry name" value="DegT/StrS_aminotransferase"/>
</dbReference>
<proteinExistence type="inferred from homology"/>
<evidence type="ECO:0000256" key="2">
    <source>
        <dbReference type="PIRSR" id="PIRSR000390-1"/>
    </source>
</evidence>
<keyword evidence="6" id="KW-1185">Reference proteome</keyword>
<protein>
    <submittedName>
        <fullName evidence="5">UDP-4-amino-4, 6-dideoxy-N-acetyl-beta-L-altrosamine transaminase</fullName>
    </submittedName>
</protein>
<dbReference type="PIRSF" id="PIRSF000390">
    <property type="entry name" value="PLP_StrS"/>
    <property type="match status" value="1"/>
</dbReference>
<comment type="similarity">
    <text evidence="1 4">Belongs to the DegT/DnrJ/EryC1 family.</text>
</comment>
<feature type="modified residue" description="N6-(pyridoxal phosphate)lysine" evidence="3">
    <location>
        <position position="190"/>
    </location>
</feature>
<dbReference type="InterPro" id="IPR015422">
    <property type="entry name" value="PyrdxlP-dep_Trfase_small"/>
</dbReference>
<sequence length="387" mass="43508">MAFIPYGRQSISDEDIAAVIRVLKSDFLTQGPAVPNFEEKISTATCARHAVAVNSATSALHIACLALGLGPGDWLWTSPVTFVASANCGLYCGARVDFVDIDPRSYNLDPDRLEEKLLVAEREGRLPKVVVPVHLTGQSCDMERIYRLSQKYGFRVIEDASHAIGASYKGRPVGDCRYSDICVFSFHPVKIVTSAEGGVATTQDEVLAERMRLLRSHGITRDDQRLREPSHGGWYYEQQLLGFNYRMTDMQAALGASQMDRLAEFIDMRHLLADRYDRLLDLDALQLPVRLPDRRSSLHLYVIRLAKGGGGIAQRALFDHLREAEIGANLHYIPVYRQPYYREMGFDPSDFPQAEAYYREAITIPLFPAMNEEQQDYVIAAIRKAIC</sequence>
<reference evidence="5 6" key="1">
    <citation type="submission" date="2020-08" db="EMBL/GenBank/DDBJ databases">
        <title>Genomic Encyclopedia of Type Strains, Phase IV (KMG-IV): sequencing the most valuable type-strain genomes for metagenomic binning, comparative biology and taxonomic classification.</title>
        <authorList>
            <person name="Goeker M."/>
        </authorList>
    </citation>
    <scope>NUCLEOTIDE SEQUENCE [LARGE SCALE GENOMIC DNA]</scope>
    <source>
        <strain evidence="5 6">DSM 24194</strain>
    </source>
</reference>
<evidence type="ECO:0000256" key="3">
    <source>
        <dbReference type="PIRSR" id="PIRSR000390-2"/>
    </source>
</evidence>
<dbReference type="InterPro" id="IPR020026">
    <property type="entry name" value="PseC"/>
</dbReference>
<dbReference type="Proteomes" id="UP000578569">
    <property type="component" value="Unassembled WGS sequence"/>
</dbReference>
<evidence type="ECO:0000256" key="4">
    <source>
        <dbReference type="RuleBase" id="RU004508"/>
    </source>
</evidence>
<evidence type="ECO:0000313" key="5">
    <source>
        <dbReference type="EMBL" id="MBB3763512.1"/>
    </source>
</evidence>
<name>A0A839Z1G2_9SPHN</name>
<comment type="caution">
    <text evidence="5">The sequence shown here is derived from an EMBL/GenBank/DDBJ whole genome shotgun (WGS) entry which is preliminary data.</text>
</comment>
<evidence type="ECO:0000313" key="6">
    <source>
        <dbReference type="Proteomes" id="UP000578569"/>
    </source>
</evidence>
<dbReference type="GO" id="GO:0000271">
    <property type="term" value="P:polysaccharide biosynthetic process"/>
    <property type="evidence" value="ECO:0007669"/>
    <property type="project" value="TreeGrafter"/>
</dbReference>
<dbReference type="PANTHER" id="PTHR30244:SF34">
    <property type="entry name" value="DTDP-4-AMINO-4,6-DIDEOXYGALACTOSE TRANSAMINASE"/>
    <property type="match status" value="1"/>
</dbReference>
<evidence type="ECO:0000256" key="1">
    <source>
        <dbReference type="ARBA" id="ARBA00037999"/>
    </source>
</evidence>
<dbReference type="NCBIfam" id="TIGR03588">
    <property type="entry name" value="PseC"/>
    <property type="match status" value="1"/>
</dbReference>
<dbReference type="GO" id="GO:0008483">
    <property type="term" value="F:transaminase activity"/>
    <property type="evidence" value="ECO:0007669"/>
    <property type="project" value="TreeGrafter"/>
</dbReference>
<dbReference type="EMBL" id="JACICF010000001">
    <property type="protein sequence ID" value="MBB3763512.1"/>
    <property type="molecule type" value="Genomic_DNA"/>
</dbReference>
<gene>
    <name evidence="5" type="ORF">FHS50_000535</name>
</gene>
<keyword evidence="3 4" id="KW-0663">Pyridoxal phosphate</keyword>
<organism evidence="5 6">
    <name type="scientific">Sphingomicrobium lutaoense</name>
    <dbReference type="NCBI Taxonomy" id="515949"/>
    <lineage>
        <taxon>Bacteria</taxon>
        <taxon>Pseudomonadati</taxon>
        <taxon>Pseudomonadota</taxon>
        <taxon>Alphaproteobacteria</taxon>
        <taxon>Sphingomonadales</taxon>
        <taxon>Sphingomonadaceae</taxon>
        <taxon>Sphingomicrobium</taxon>
    </lineage>
</organism>
<dbReference type="AlphaFoldDB" id="A0A839Z1G2"/>
<accession>A0A839Z1G2</accession>
<dbReference type="SUPFAM" id="SSF53383">
    <property type="entry name" value="PLP-dependent transferases"/>
    <property type="match status" value="1"/>
</dbReference>
<dbReference type="InterPro" id="IPR015421">
    <property type="entry name" value="PyrdxlP-dep_Trfase_major"/>
</dbReference>
<dbReference type="PANTHER" id="PTHR30244">
    <property type="entry name" value="TRANSAMINASE"/>
    <property type="match status" value="1"/>
</dbReference>
<dbReference type="RefSeq" id="WP_183932850.1">
    <property type="nucleotide sequence ID" value="NZ_JACICF010000001.1"/>
</dbReference>
<dbReference type="Gene3D" id="3.90.1150.10">
    <property type="entry name" value="Aspartate Aminotransferase, domain 1"/>
    <property type="match status" value="1"/>
</dbReference>